<name>A0A4U7AYK4_9PEZI</name>
<feature type="domain" description="BTB" evidence="1">
    <location>
        <begin position="25"/>
        <end position="93"/>
    </location>
</feature>
<dbReference type="InterPro" id="IPR011333">
    <property type="entry name" value="SKP1/BTB/POZ_sf"/>
</dbReference>
<protein>
    <submittedName>
        <fullName evidence="2">BTB/POZ domain-containing protein 18</fullName>
    </submittedName>
</protein>
<dbReference type="CDD" id="cd18186">
    <property type="entry name" value="BTB_POZ_ZBTB_KLHL-like"/>
    <property type="match status" value="1"/>
</dbReference>
<dbReference type="PANTHER" id="PTHR47843">
    <property type="entry name" value="BTB DOMAIN-CONTAINING PROTEIN-RELATED"/>
    <property type="match status" value="1"/>
</dbReference>
<evidence type="ECO:0000313" key="3">
    <source>
        <dbReference type="Proteomes" id="UP000308133"/>
    </source>
</evidence>
<dbReference type="InterPro" id="IPR000210">
    <property type="entry name" value="BTB/POZ_dom"/>
</dbReference>
<dbReference type="AlphaFoldDB" id="A0A4U7AYK4"/>
<evidence type="ECO:0000259" key="1">
    <source>
        <dbReference type="PROSITE" id="PS50097"/>
    </source>
</evidence>
<dbReference type="PROSITE" id="PS50097">
    <property type="entry name" value="BTB"/>
    <property type="match status" value="1"/>
</dbReference>
<dbReference type="Gene3D" id="3.30.710.10">
    <property type="entry name" value="Potassium Channel Kv1.1, Chain A"/>
    <property type="match status" value="1"/>
</dbReference>
<dbReference type="EMBL" id="PTQR01000054">
    <property type="protein sequence ID" value="TKX23419.1"/>
    <property type="molecule type" value="Genomic_DNA"/>
</dbReference>
<dbReference type="PANTHER" id="PTHR47843:SF5">
    <property type="entry name" value="BTB_POZ DOMAIN PROTEIN"/>
    <property type="match status" value="1"/>
</dbReference>
<sequence length="252" mass="28398">MNTSTNSAHPVIDYVHKVEGIEQPSDLTVVCGDVTYNVHAAVMCSKSDWFKAACTPHRFQEGETALIRICAKDSSVSDGDYPAHIKAIIDFLYGTAGWADVEPKSQRLQYLVGLFVTADKYLLPKMMDGIVRQFSGDLNAITSPMPNEDIPKLLDLVYSECPPEGPRSVGSLRYTLVYWVVMDRDDLLNAPGIGAVVEKHHDLACDLFYRMRHELCMRYGEYRHALKLNREIEQLIARGDMEIRGRSSRGER</sequence>
<dbReference type="Pfam" id="PF00651">
    <property type="entry name" value="BTB"/>
    <property type="match status" value="1"/>
</dbReference>
<dbReference type="SUPFAM" id="SSF54695">
    <property type="entry name" value="POZ domain"/>
    <property type="match status" value="1"/>
</dbReference>
<dbReference type="Proteomes" id="UP000308133">
    <property type="component" value="Unassembled WGS sequence"/>
</dbReference>
<evidence type="ECO:0000313" key="2">
    <source>
        <dbReference type="EMBL" id="TKX23419.1"/>
    </source>
</evidence>
<reference evidence="2 3" key="1">
    <citation type="submission" date="2018-02" db="EMBL/GenBank/DDBJ databases">
        <title>Draft genome sequences of Elsinoe sp., causing black scab on jojoba.</title>
        <authorList>
            <person name="Stodart B."/>
            <person name="Jeffress S."/>
            <person name="Ash G."/>
            <person name="Arun Chinnappa K."/>
        </authorList>
    </citation>
    <scope>NUCLEOTIDE SEQUENCE [LARGE SCALE GENOMIC DNA]</scope>
    <source>
        <strain evidence="2 3">Hillstone_2</strain>
    </source>
</reference>
<organism evidence="2 3">
    <name type="scientific">Elsinoe australis</name>
    <dbReference type="NCBI Taxonomy" id="40998"/>
    <lineage>
        <taxon>Eukaryota</taxon>
        <taxon>Fungi</taxon>
        <taxon>Dikarya</taxon>
        <taxon>Ascomycota</taxon>
        <taxon>Pezizomycotina</taxon>
        <taxon>Dothideomycetes</taxon>
        <taxon>Dothideomycetidae</taxon>
        <taxon>Myriangiales</taxon>
        <taxon>Elsinoaceae</taxon>
        <taxon>Elsinoe</taxon>
    </lineage>
</organism>
<comment type="caution">
    <text evidence="2">The sequence shown here is derived from an EMBL/GenBank/DDBJ whole genome shotgun (WGS) entry which is preliminary data.</text>
</comment>
<gene>
    <name evidence="2" type="ORF">C1H76_4487</name>
</gene>
<accession>A0A4U7AYK4</accession>
<proteinExistence type="predicted"/>